<dbReference type="SUPFAM" id="SSF52172">
    <property type="entry name" value="CheY-like"/>
    <property type="match status" value="1"/>
</dbReference>
<dbReference type="STRING" id="2025994.A0A2T2ZYK8"/>
<dbReference type="InterPro" id="IPR005467">
    <property type="entry name" value="His_kinase_dom"/>
</dbReference>
<protein>
    <recommendedName>
        <fullName evidence="2">histidine kinase</fullName>
        <ecNumber evidence="2">2.7.13.3</ecNumber>
    </recommendedName>
</protein>
<dbReference type="InterPro" id="IPR003018">
    <property type="entry name" value="GAF"/>
</dbReference>
<dbReference type="InterPro" id="IPR003594">
    <property type="entry name" value="HATPase_dom"/>
</dbReference>
<feature type="domain" description="Response regulatory" evidence="8">
    <location>
        <begin position="832"/>
        <end position="961"/>
    </location>
</feature>
<dbReference type="CDD" id="cd17546">
    <property type="entry name" value="REC_hyHK_CKI1_RcsC-like"/>
    <property type="match status" value="1"/>
</dbReference>
<keyword evidence="5 9" id="KW-0418">Kinase</keyword>
<dbReference type="Pfam" id="PF01590">
    <property type="entry name" value="GAF"/>
    <property type="match status" value="1"/>
</dbReference>
<dbReference type="PROSITE" id="PS50109">
    <property type="entry name" value="HIS_KIN"/>
    <property type="match status" value="1"/>
</dbReference>
<dbReference type="InterPro" id="IPR001789">
    <property type="entry name" value="Sig_transdc_resp-reg_receiver"/>
</dbReference>
<gene>
    <name evidence="9" type="ORF">BD289DRAFT_375288</name>
</gene>
<dbReference type="PROSITE" id="PS50110">
    <property type="entry name" value="RESPONSE_REGULATORY"/>
    <property type="match status" value="1"/>
</dbReference>
<comment type="catalytic activity">
    <reaction evidence="1">
        <text>ATP + protein L-histidine = ADP + protein N-phospho-L-histidine.</text>
        <dbReference type="EC" id="2.7.13.3"/>
    </reaction>
</comment>
<evidence type="ECO:0000259" key="8">
    <source>
        <dbReference type="PROSITE" id="PS50110"/>
    </source>
</evidence>
<dbReference type="GO" id="GO:0000155">
    <property type="term" value="F:phosphorelay sensor kinase activity"/>
    <property type="evidence" value="ECO:0007669"/>
    <property type="project" value="InterPro"/>
</dbReference>
<feature type="modified residue" description="4-aspartylphosphate" evidence="6">
    <location>
        <position position="891"/>
    </location>
</feature>
<evidence type="ECO:0000313" key="9">
    <source>
        <dbReference type="EMBL" id="PSR79602.1"/>
    </source>
</evidence>
<evidence type="ECO:0000256" key="6">
    <source>
        <dbReference type="PROSITE-ProRule" id="PRU00169"/>
    </source>
</evidence>
<dbReference type="InterPro" id="IPR011006">
    <property type="entry name" value="CheY-like_superfamily"/>
</dbReference>
<keyword evidence="4" id="KW-0808">Transferase</keyword>
<proteinExistence type="predicted"/>
<dbReference type="Pfam" id="PF00512">
    <property type="entry name" value="HisKA"/>
    <property type="match status" value="1"/>
</dbReference>
<evidence type="ECO:0000256" key="4">
    <source>
        <dbReference type="ARBA" id="ARBA00022679"/>
    </source>
</evidence>
<evidence type="ECO:0000256" key="5">
    <source>
        <dbReference type="ARBA" id="ARBA00022777"/>
    </source>
</evidence>
<dbReference type="Gene3D" id="1.10.287.130">
    <property type="match status" value="1"/>
</dbReference>
<dbReference type="InterPro" id="IPR003661">
    <property type="entry name" value="HisK_dim/P_dom"/>
</dbReference>
<dbReference type="SMART" id="SM00388">
    <property type="entry name" value="HisKA"/>
    <property type="match status" value="1"/>
</dbReference>
<dbReference type="PANTHER" id="PTHR43047:SF72">
    <property type="entry name" value="OSMOSENSING HISTIDINE PROTEIN KINASE SLN1"/>
    <property type="match status" value="1"/>
</dbReference>
<dbReference type="EMBL" id="KZ678561">
    <property type="protein sequence ID" value="PSR79602.1"/>
    <property type="molecule type" value="Genomic_DNA"/>
</dbReference>
<dbReference type="EC" id="2.7.13.3" evidence="2"/>
<dbReference type="OrthoDB" id="21225at2759"/>
<dbReference type="InterPro" id="IPR004358">
    <property type="entry name" value="Sig_transdc_His_kin-like_C"/>
</dbReference>
<dbReference type="Proteomes" id="UP000241462">
    <property type="component" value="Unassembled WGS sequence"/>
</dbReference>
<feature type="domain" description="Histidine kinase" evidence="7">
    <location>
        <begin position="421"/>
        <end position="645"/>
    </location>
</feature>
<dbReference type="Pfam" id="PF00072">
    <property type="entry name" value="Response_reg"/>
    <property type="match status" value="1"/>
</dbReference>
<sequence length="986" mass="109601">MADPLSTLAISSNSQRRAHFFPRADAAILSTAGQTTSIVHPTSVGPVYDPDNADRPVDAWSDDYEHYYPSTVDHYAPAPVPERPKCLADRYLRASLAKNERLRLSMLWYYTRDVLTEGELLRGLQEKAYLAQDSTGWDHVIIGILDVNFFIRLVTIDVPLGILPRGETLCAHTINQPAGNVFLLPDMMEDWRFQQNPYVEHGGLKAYAGVPLRLQSEYGDSVMLGSLCVCSKKAEEPLTKNQQHALARLADWVVSDIVQCTRARRQRTRHHMSDLLARAQREMSSDTPSEEPVVQILNDVYPGAIVSMHVRNESIEIEGLYAISVNELEQGLWEDAEYLDEYVAKSNHKEFPKDRIVRILAAEYESISGPSILTVASPDFRLIFDDIDSWFVDSCANMLSQMWQRSLLSEVLKVKEKFLRGICHQLRTPIHGILGSVDLLAEGLKSTIISGERFVYLDMIKTAGRDLISIVNSVITLNRWADIAVEERHYALHTISELEEELADQIRKMLNGDTRYHASVFFHHDFAAGCHTFKTDLQLLRDSVLPIIINAVQNSPEGVVFVTISSCPGGRELVIDVQDTGRGIDPKHHKLIFEPYEKLSDYSTGAGLGLTLSSKFATLLHGTVTLESSEPDHGSHFRATFSDVQYASSTLDLPQLLASTLQNMPSRFLKLATSPQCEHFATLLACHGFTSAQEIADVGRRDVFFILELLPDEEQHRAQLIQVPADQVAICLIPAFDTQTVERTSKNVIYISGPFLTSTTKTILEEADRLLGTLKLSCDGNDSRAVAAADAEESTKTIETIQVIVENPTDVSSQTKSKITVPLFSTPSAQPVALLVDDNEINLRIMKLYCTKRNLLFLCAVNGQQAIELYTKHQSDAAMGQGSPIQLVLMDLQMPVCDGITATKKIRELERTYGWAQSSLFIITGQDSPADRQAADDAGADEYFVKPVGIKVLDSNVKRYFPAFQTTTQNVTADATVASGQNPTAE</sequence>
<dbReference type="InterPro" id="IPR036097">
    <property type="entry name" value="HisK_dim/P_sf"/>
</dbReference>
<dbReference type="InterPro" id="IPR029016">
    <property type="entry name" value="GAF-like_dom_sf"/>
</dbReference>
<dbReference type="GO" id="GO:0005886">
    <property type="term" value="C:plasma membrane"/>
    <property type="evidence" value="ECO:0007669"/>
    <property type="project" value="TreeGrafter"/>
</dbReference>
<evidence type="ECO:0000256" key="3">
    <source>
        <dbReference type="ARBA" id="ARBA00022553"/>
    </source>
</evidence>
<dbReference type="GO" id="GO:0009927">
    <property type="term" value="F:histidine phosphotransfer kinase activity"/>
    <property type="evidence" value="ECO:0007669"/>
    <property type="project" value="TreeGrafter"/>
</dbReference>
<accession>A0A2T2ZYK8</accession>
<dbReference type="SUPFAM" id="SSF55874">
    <property type="entry name" value="ATPase domain of HSP90 chaperone/DNA topoisomerase II/histidine kinase"/>
    <property type="match status" value="1"/>
</dbReference>
<dbReference type="SMART" id="SM00387">
    <property type="entry name" value="HATPase_c"/>
    <property type="match status" value="1"/>
</dbReference>
<evidence type="ECO:0000313" key="10">
    <source>
        <dbReference type="Proteomes" id="UP000241462"/>
    </source>
</evidence>
<evidence type="ECO:0000259" key="7">
    <source>
        <dbReference type="PROSITE" id="PS50109"/>
    </source>
</evidence>
<reference evidence="9 10" key="1">
    <citation type="journal article" date="2018" name="Mycol. Prog.">
        <title>Coniella lustricola, a new species from submerged detritus.</title>
        <authorList>
            <person name="Raudabaugh D.B."/>
            <person name="Iturriaga T."/>
            <person name="Carver A."/>
            <person name="Mondo S."/>
            <person name="Pangilinan J."/>
            <person name="Lipzen A."/>
            <person name="He G."/>
            <person name="Amirebrahimi M."/>
            <person name="Grigoriev I.V."/>
            <person name="Miller A.N."/>
        </authorList>
    </citation>
    <scope>NUCLEOTIDE SEQUENCE [LARGE SCALE GENOMIC DNA]</scope>
    <source>
        <strain evidence="9 10">B22-T-1</strain>
    </source>
</reference>
<dbReference type="SUPFAM" id="SSF47384">
    <property type="entry name" value="Homodimeric domain of signal transducing histidine kinase"/>
    <property type="match status" value="1"/>
</dbReference>
<organism evidence="9 10">
    <name type="scientific">Coniella lustricola</name>
    <dbReference type="NCBI Taxonomy" id="2025994"/>
    <lineage>
        <taxon>Eukaryota</taxon>
        <taxon>Fungi</taxon>
        <taxon>Dikarya</taxon>
        <taxon>Ascomycota</taxon>
        <taxon>Pezizomycotina</taxon>
        <taxon>Sordariomycetes</taxon>
        <taxon>Sordariomycetidae</taxon>
        <taxon>Diaporthales</taxon>
        <taxon>Schizoparmaceae</taxon>
        <taxon>Coniella</taxon>
    </lineage>
</organism>
<dbReference type="SUPFAM" id="SSF55781">
    <property type="entry name" value="GAF domain-like"/>
    <property type="match status" value="1"/>
</dbReference>
<dbReference type="Gene3D" id="3.40.50.2300">
    <property type="match status" value="1"/>
</dbReference>
<dbReference type="InParanoid" id="A0A2T2ZYK8"/>
<keyword evidence="3 6" id="KW-0597">Phosphoprotein</keyword>
<dbReference type="AlphaFoldDB" id="A0A2T2ZYK8"/>
<keyword evidence="10" id="KW-1185">Reference proteome</keyword>
<dbReference type="Gene3D" id="3.30.565.10">
    <property type="entry name" value="Histidine kinase-like ATPase, C-terminal domain"/>
    <property type="match status" value="1"/>
</dbReference>
<dbReference type="Gene3D" id="3.30.450.40">
    <property type="match status" value="1"/>
</dbReference>
<dbReference type="PANTHER" id="PTHR43047">
    <property type="entry name" value="TWO-COMPONENT HISTIDINE PROTEIN KINASE"/>
    <property type="match status" value="1"/>
</dbReference>
<evidence type="ECO:0000256" key="2">
    <source>
        <dbReference type="ARBA" id="ARBA00012438"/>
    </source>
</evidence>
<dbReference type="CDD" id="cd00082">
    <property type="entry name" value="HisKA"/>
    <property type="match status" value="1"/>
</dbReference>
<evidence type="ECO:0000256" key="1">
    <source>
        <dbReference type="ARBA" id="ARBA00000085"/>
    </source>
</evidence>
<dbReference type="Pfam" id="PF02518">
    <property type="entry name" value="HATPase_c"/>
    <property type="match status" value="1"/>
</dbReference>
<dbReference type="PRINTS" id="PR00344">
    <property type="entry name" value="BCTRLSENSOR"/>
</dbReference>
<dbReference type="SMART" id="SM00448">
    <property type="entry name" value="REC"/>
    <property type="match status" value="1"/>
</dbReference>
<name>A0A2T2ZYK8_9PEZI</name>
<dbReference type="InterPro" id="IPR036890">
    <property type="entry name" value="HATPase_C_sf"/>
</dbReference>